<protein>
    <recommendedName>
        <fullName evidence="4">Gustatory receptor</fullName>
    </recommendedName>
</protein>
<feature type="transmembrane region" description="Helical" evidence="1">
    <location>
        <begin position="15"/>
        <end position="35"/>
    </location>
</feature>
<feature type="transmembrane region" description="Helical" evidence="1">
    <location>
        <begin position="145"/>
        <end position="163"/>
    </location>
</feature>
<keyword evidence="3" id="KW-1185">Reference proteome</keyword>
<dbReference type="AlphaFoldDB" id="A0AAW2ZNA8"/>
<evidence type="ECO:0000313" key="3">
    <source>
        <dbReference type="Proteomes" id="UP001431209"/>
    </source>
</evidence>
<evidence type="ECO:0000256" key="1">
    <source>
        <dbReference type="SAM" id="Phobius"/>
    </source>
</evidence>
<name>A0AAW2ZNA8_9EUKA</name>
<feature type="transmembrane region" description="Helical" evidence="1">
    <location>
        <begin position="86"/>
        <end position="107"/>
    </location>
</feature>
<keyword evidence="1" id="KW-0472">Membrane</keyword>
<proteinExistence type="predicted"/>
<dbReference type="EMBL" id="JAOPGA020001656">
    <property type="protein sequence ID" value="KAL0490245.1"/>
    <property type="molecule type" value="Genomic_DNA"/>
</dbReference>
<evidence type="ECO:0008006" key="4">
    <source>
        <dbReference type="Google" id="ProtNLM"/>
    </source>
</evidence>
<feature type="transmembrane region" description="Helical" evidence="1">
    <location>
        <begin position="119"/>
        <end position="139"/>
    </location>
</feature>
<comment type="caution">
    <text evidence="2">The sequence shown here is derived from an EMBL/GenBank/DDBJ whole genome shotgun (WGS) entry which is preliminary data.</text>
</comment>
<dbReference type="Proteomes" id="UP001431209">
    <property type="component" value="Unassembled WGS sequence"/>
</dbReference>
<feature type="transmembrane region" description="Helical" evidence="1">
    <location>
        <begin position="312"/>
        <end position="331"/>
    </location>
</feature>
<feature type="transmembrane region" description="Helical" evidence="1">
    <location>
        <begin position="42"/>
        <end position="66"/>
    </location>
</feature>
<accession>A0AAW2ZNA8</accession>
<evidence type="ECO:0000313" key="2">
    <source>
        <dbReference type="EMBL" id="KAL0490245.1"/>
    </source>
</evidence>
<keyword evidence="1" id="KW-0812">Transmembrane</keyword>
<sequence>MVIIMNKYAPTGGTVLLSNLVLIALVTQCVTLVFAMDGLMEWYYCFIPAIVVAFLTSIRIIARLIYDTAFECYTSEFQKFNARQTMIYVCVILCGVGSSLSMLGVNLDEGMNRGRYHVAYSFVPFILSLVVAAIILTFLYAWGQFIGFGVVMSHFVVFSLIGTQTITWGLKMDGYIICSWSMVNLAQFNVTFCKIIILFEVFVELGFFVCVNCCSDRFDSSFYPKILPLFIGETLWHYFTDETFYHVKSDNIGRRETKHQFLKDWMGRKVKDAFIDKLRPKHVVFMDDPVEVFYVDRNSIFGTPLCYSFKFGAVYIINMIDIITFQTLLLVKLSIAEFDKITTWRIVFIPIYLSIIITYTFSWINYSCFNKETTFGKSIQNKLSKSKGYSNFSNYDITSSTSPYMILEED</sequence>
<keyword evidence="1" id="KW-1133">Transmembrane helix</keyword>
<gene>
    <name evidence="2" type="ORF">AKO1_006602</name>
</gene>
<feature type="transmembrane region" description="Helical" evidence="1">
    <location>
        <begin position="343"/>
        <end position="364"/>
    </location>
</feature>
<reference evidence="2 3" key="1">
    <citation type="submission" date="2024-03" db="EMBL/GenBank/DDBJ databases">
        <title>The Acrasis kona genome and developmental transcriptomes reveal deep origins of eukaryotic multicellular pathways.</title>
        <authorList>
            <person name="Sheikh S."/>
            <person name="Fu C.-J."/>
            <person name="Brown M.W."/>
            <person name="Baldauf S.L."/>
        </authorList>
    </citation>
    <scope>NUCLEOTIDE SEQUENCE [LARGE SCALE GENOMIC DNA]</scope>
    <source>
        <strain evidence="2 3">ATCC MYA-3509</strain>
    </source>
</reference>
<feature type="transmembrane region" description="Helical" evidence="1">
    <location>
        <begin position="175"/>
        <end position="199"/>
    </location>
</feature>
<organism evidence="2 3">
    <name type="scientific">Acrasis kona</name>
    <dbReference type="NCBI Taxonomy" id="1008807"/>
    <lineage>
        <taxon>Eukaryota</taxon>
        <taxon>Discoba</taxon>
        <taxon>Heterolobosea</taxon>
        <taxon>Tetramitia</taxon>
        <taxon>Eutetramitia</taxon>
        <taxon>Acrasidae</taxon>
        <taxon>Acrasis</taxon>
    </lineage>
</organism>